<feature type="domain" description="Killer toxin Kp4" evidence="2">
    <location>
        <begin position="5"/>
        <end position="130"/>
    </location>
</feature>
<accession>A0A9P4PPJ3</accession>
<keyword evidence="1" id="KW-0732">Signal</keyword>
<organism evidence="3 4">
    <name type="scientific">Karstenula rhodostoma CBS 690.94</name>
    <dbReference type="NCBI Taxonomy" id="1392251"/>
    <lineage>
        <taxon>Eukaryota</taxon>
        <taxon>Fungi</taxon>
        <taxon>Dikarya</taxon>
        <taxon>Ascomycota</taxon>
        <taxon>Pezizomycotina</taxon>
        <taxon>Dothideomycetes</taxon>
        <taxon>Pleosporomycetidae</taxon>
        <taxon>Pleosporales</taxon>
        <taxon>Massarineae</taxon>
        <taxon>Didymosphaeriaceae</taxon>
        <taxon>Karstenula</taxon>
    </lineage>
</organism>
<dbReference type="Gene3D" id="3.30.430.10">
    <property type="entry name" value="Killer Toxin P4, subunit A"/>
    <property type="match status" value="1"/>
</dbReference>
<dbReference type="AlphaFoldDB" id="A0A9P4PPJ3"/>
<dbReference type="SUPFAM" id="SSF55221">
    <property type="entry name" value="Yeast killer toxins"/>
    <property type="match status" value="1"/>
</dbReference>
<gene>
    <name evidence="3" type="ORF">P171DRAFT_471045</name>
</gene>
<dbReference type="GO" id="GO:0005576">
    <property type="term" value="C:extracellular region"/>
    <property type="evidence" value="ECO:0007669"/>
    <property type="project" value="InterPro"/>
</dbReference>
<protein>
    <submittedName>
        <fullName evidence="3">Killer toxin</fullName>
    </submittedName>
</protein>
<reference evidence="3" key="1">
    <citation type="journal article" date="2020" name="Stud. Mycol.">
        <title>101 Dothideomycetes genomes: a test case for predicting lifestyles and emergence of pathogens.</title>
        <authorList>
            <person name="Haridas S."/>
            <person name="Albert R."/>
            <person name="Binder M."/>
            <person name="Bloem J."/>
            <person name="Labutti K."/>
            <person name="Salamov A."/>
            <person name="Andreopoulos B."/>
            <person name="Baker S."/>
            <person name="Barry K."/>
            <person name="Bills G."/>
            <person name="Bluhm B."/>
            <person name="Cannon C."/>
            <person name="Castanera R."/>
            <person name="Culley D."/>
            <person name="Daum C."/>
            <person name="Ezra D."/>
            <person name="Gonzalez J."/>
            <person name="Henrissat B."/>
            <person name="Kuo A."/>
            <person name="Liang C."/>
            <person name="Lipzen A."/>
            <person name="Lutzoni F."/>
            <person name="Magnuson J."/>
            <person name="Mondo S."/>
            <person name="Nolan M."/>
            <person name="Ohm R."/>
            <person name="Pangilinan J."/>
            <person name="Park H.-J."/>
            <person name="Ramirez L."/>
            <person name="Alfaro M."/>
            <person name="Sun H."/>
            <person name="Tritt A."/>
            <person name="Yoshinaga Y."/>
            <person name="Zwiers L.-H."/>
            <person name="Turgeon B."/>
            <person name="Goodwin S."/>
            <person name="Spatafora J."/>
            <person name="Crous P."/>
            <person name="Grigoriev I."/>
        </authorList>
    </citation>
    <scope>NUCLEOTIDE SEQUENCE</scope>
    <source>
        <strain evidence="3">CBS 690.94</strain>
    </source>
</reference>
<feature type="chain" id="PRO_5040424073" evidence="1">
    <location>
        <begin position="19"/>
        <end position="141"/>
    </location>
</feature>
<evidence type="ECO:0000313" key="3">
    <source>
        <dbReference type="EMBL" id="KAF2447885.1"/>
    </source>
</evidence>
<name>A0A9P4PPJ3_9PLEO</name>
<dbReference type="InterPro" id="IPR015131">
    <property type="entry name" value="Killer_tox_Kp4"/>
</dbReference>
<feature type="signal peptide" evidence="1">
    <location>
        <begin position="1"/>
        <end position="18"/>
    </location>
</feature>
<proteinExistence type="predicted"/>
<comment type="caution">
    <text evidence="3">The sequence shown here is derived from an EMBL/GenBank/DDBJ whole genome shotgun (WGS) entry which is preliminary data.</text>
</comment>
<evidence type="ECO:0000256" key="1">
    <source>
        <dbReference type="SAM" id="SignalP"/>
    </source>
</evidence>
<dbReference type="Proteomes" id="UP000799764">
    <property type="component" value="Unassembled WGS sequence"/>
</dbReference>
<keyword evidence="4" id="KW-1185">Reference proteome</keyword>
<sequence length="141" mass="15179">MKLLIVLAFLFALSTQLGINCRGSFWAPICGRTINNENGPGGMYDFINENLSDAATFQDGQQIACMSCHAGKNEGLCVFTQNFGDQIVDGKQVKEAVLRLLKHGCVYHGSAPINPGNNVKDGQITVNYVTNGCVKHGAKIC</sequence>
<dbReference type="EMBL" id="MU001496">
    <property type="protein sequence ID" value="KAF2447885.1"/>
    <property type="molecule type" value="Genomic_DNA"/>
</dbReference>
<dbReference type="InterPro" id="IPR011329">
    <property type="entry name" value="Killer_tox_Kp4/SMK"/>
</dbReference>
<dbReference type="Pfam" id="PF09044">
    <property type="entry name" value="Kp4"/>
    <property type="match status" value="1"/>
</dbReference>
<dbReference type="OrthoDB" id="4177994at2759"/>
<evidence type="ECO:0000313" key="4">
    <source>
        <dbReference type="Proteomes" id="UP000799764"/>
    </source>
</evidence>
<evidence type="ECO:0000259" key="2">
    <source>
        <dbReference type="Pfam" id="PF09044"/>
    </source>
</evidence>